<name>A0A850RIR2_9GAMM</name>
<dbReference type="Gene3D" id="3.40.250.10">
    <property type="entry name" value="Rhodanese-like domain"/>
    <property type="match status" value="1"/>
</dbReference>
<dbReference type="AlphaFoldDB" id="A0A850RIR2"/>
<dbReference type="EMBL" id="JABZEO010000005">
    <property type="protein sequence ID" value="NVZ09481.1"/>
    <property type="molecule type" value="Genomic_DNA"/>
</dbReference>
<feature type="domain" description="Rhodanese" evidence="1">
    <location>
        <begin position="39"/>
        <end position="137"/>
    </location>
</feature>
<dbReference type="CDD" id="cd00158">
    <property type="entry name" value="RHOD"/>
    <property type="match status" value="1"/>
</dbReference>
<organism evidence="2 3">
    <name type="scientific">Allochromatium humboldtianum</name>
    <dbReference type="NCBI Taxonomy" id="504901"/>
    <lineage>
        <taxon>Bacteria</taxon>
        <taxon>Pseudomonadati</taxon>
        <taxon>Pseudomonadota</taxon>
        <taxon>Gammaproteobacteria</taxon>
        <taxon>Chromatiales</taxon>
        <taxon>Chromatiaceae</taxon>
        <taxon>Allochromatium</taxon>
    </lineage>
</organism>
<dbReference type="InterPro" id="IPR001763">
    <property type="entry name" value="Rhodanese-like_dom"/>
</dbReference>
<protein>
    <submittedName>
        <fullName evidence="2">Rhodanese-like domain-containing protein</fullName>
    </submittedName>
</protein>
<dbReference type="SUPFAM" id="SSF52821">
    <property type="entry name" value="Rhodanese/Cell cycle control phosphatase"/>
    <property type="match status" value="1"/>
</dbReference>
<dbReference type="GO" id="GO:0004792">
    <property type="term" value="F:thiosulfate-cyanide sulfurtransferase activity"/>
    <property type="evidence" value="ECO:0007669"/>
    <property type="project" value="TreeGrafter"/>
</dbReference>
<dbReference type="InterPro" id="IPR036873">
    <property type="entry name" value="Rhodanese-like_dom_sf"/>
</dbReference>
<dbReference type="Pfam" id="PF00581">
    <property type="entry name" value="Rhodanese"/>
    <property type="match status" value="1"/>
</dbReference>
<dbReference type="RefSeq" id="WP_176976236.1">
    <property type="nucleotide sequence ID" value="NZ_JABZEO010000005.1"/>
</dbReference>
<keyword evidence="3" id="KW-1185">Reference proteome</keyword>
<dbReference type="PANTHER" id="PTHR44086:SF10">
    <property type="entry name" value="THIOSULFATE SULFURTRANSFERASE_RHODANESE-LIKE DOMAIN-CONTAINING PROTEIN 3"/>
    <property type="match status" value="1"/>
</dbReference>
<dbReference type="PANTHER" id="PTHR44086">
    <property type="entry name" value="THIOSULFATE SULFURTRANSFERASE RDL2, MITOCHONDRIAL-RELATED"/>
    <property type="match status" value="1"/>
</dbReference>
<reference evidence="2 3" key="1">
    <citation type="submission" date="2020-06" db="EMBL/GenBank/DDBJ databases">
        <title>Whole-genome sequence of Allochromatium humboldtianum DSM 21881, type strain.</title>
        <authorList>
            <person name="Kyndt J.A."/>
            <person name="Meyer T.E."/>
        </authorList>
    </citation>
    <scope>NUCLEOTIDE SEQUENCE [LARGE SCALE GENOMIC DNA]</scope>
    <source>
        <strain evidence="2 3">DSM 21881</strain>
    </source>
</reference>
<gene>
    <name evidence="2" type="ORF">HW932_09415</name>
</gene>
<dbReference type="Proteomes" id="UP000592294">
    <property type="component" value="Unassembled WGS sequence"/>
</dbReference>
<proteinExistence type="predicted"/>
<accession>A0A850RIR2</accession>
<sequence length="142" mass="15286">MYSSFNPERPVGLMDFVASAKSRIQEIAPEALSQTLDARRSDPLIVDVRESSEHEQGHIEGALLVPRGILEAAADPAYSKHMPELAAARERPVVLYCATGGRSAMGAAVLQMMGYKDVLSLAGGFAGWESAGLPVKREARYV</sequence>
<evidence type="ECO:0000313" key="2">
    <source>
        <dbReference type="EMBL" id="NVZ09481.1"/>
    </source>
</evidence>
<evidence type="ECO:0000259" key="1">
    <source>
        <dbReference type="PROSITE" id="PS50206"/>
    </source>
</evidence>
<dbReference type="SMART" id="SM00450">
    <property type="entry name" value="RHOD"/>
    <property type="match status" value="1"/>
</dbReference>
<comment type="caution">
    <text evidence="2">The sequence shown here is derived from an EMBL/GenBank/DDBJ whole genome shotgun (WGS) entry which is preliminary data.</text>
</comment>
<dbReference type="PROSITE" id="PS50206">
    <property type="entry name" value="RHODANESE_3"/>
    <property type="match status" value="1"/>
</dbReference>
<evidence type="ECO:0000313" key="3">
    <source>
        <dbReference type="Proteomes" id="UP000592294"/>
    </source>
</evidence>